<dbReference type="Gene3D" id="3.30.160.60">
    <property type="entry name" value="Classic Zinc Finger"/>
    <property type="match status" value="2"/>
</dbReference>
<keyword evidence="4" id="KW-0862">Zinc</keyword>
<organism evidence="10">
    <name type="scientific">Echinostoma caproni</name>
    <dbReference type="NCBI Taxonomy" id="27848"/>
    <lineage>
        <taxon>Eukaryota</taxon>
        <taxon>Metazoa</taxon>
        <taxon>Spiralia</taxon>
        <taxon>Lophotrochozoa</taxon>
        <taxon>Platyhelminthes</taxon>
        <taxon>Trematoda</taxon>
        <taxon>Digenea</taxon>
        <taxon>Plagiorchiida</taxon>
        <taxon>Echinostomata</taxon>
        <taxon>Echinostomatoidea</taxon>
        <taxon>Echinostomatidae</taxon>
        <taxon>Echinostoma</taxon>
    </lineage>
</organism>
<evidence type="ECO:0000259" key="7">
    <source>
        <dbReference type="PROSITE" id="PS50157"/>
    </source>
</evidence>
<dbReference type="GO" id="GO:0008270">
    <property type="term" value="F:zinc ion binding"/>
    <property type="evidence" value="ECO:0007669"/>
    <property type="project" value="UniProtKB-KW"/>
</dbReference>
<sequence>MSLVASPIRLDNCKISHTKNTLITYSPYPSPFASGLMNGTKTQSGIFINSLDSADPANSDVLNTCSTHSHSTGTSPVSACEQEATTSIPNEMSIMEQNDGQTDVENDRGTVCSTTTMGHSVTDPVPDYLFSPTKRARFDGLGNTHNQISTGLPCPCGKQFPDSVTFVDHARHCEEFALTANSFAEAAAAVASATNGLKTLSSHSSPSSVRQSKPVTPITRPEQLDTHSPETSSNSTEDNDLVGKNGLNTISSGSGAVGSGHLALDLSVRSQDSQVRRCPECKYTNSSLPHLYHHFENAHDIRGHFDCGCGESCTWLPTLLKHRLNCPLQHRVSSATVTPVSGSIPINALSFTQSIRSPSHSRHNSADVHSRSNPDWPPGTHVVPAPKTLHCTACGKTGFNSPNEVLNHFTHCPILMHRSRSPSNPGMPLPSNPFSRPSPTGPGQFGHWPSASSSASSLYSAMSTLPTSTGHNRSDQGYSPPGFPLGFMSPLGYSPYSKPYSPKANMTAFAGKPVQKGPNKSNEMRSVGGSKDAPTAMNHHHHHGHSISGHGMGSVPTNHNEPQTSPDLTRPFKCCHCIKAFKSKALLDQHMHIHYPPKYTCRYCAKKYRWPPVFYHHQRTCKKRPPSTSASTTSSNGPSGDNGPSGTTVTAAHTFHTRSTNSNGMNTTDSSLFPLPPGYFFSSPMDHSSSPNHNHSQAGSVQHANTSKLSNPFPFPTASSHPNLHGHPFGPDLFGASLAAYYDPLSMGTSSNSGFLGNVGSTPGGIGTVPNPSAMLAAAAACAAMGMRVPFGPPLPPPPLGFHPPYNTRDSPLLNPAENPTARVKPENNGTETLIFSSAMAAMNAIMSSTQHLSDSSVKEDHSVPELASSSLSESERTGLSESTWSGDNRPHQPSDPDSSPNVTTRRRSTSDPDEFMNEHSPQNVQLSDMKVKSASSSISEKSWNSTHPNTTAKNDAALDSNETNPPRCDTDLITSTGDAPTRPNSTTTVTTPTTTLMAAMATVLANAAAAVGFPCPGLSDELSPSVPGTPIAQLQCTESDSLTNSNVMSNVSSAMMTMMMMNGSMHAKLCVQCGKEFSSRLSLKQHVEGKHSAEGKYQCPGCAKRYRWGASYYYHKKSCPAIREPSPMSTTELFLDACDEQDMNEST</sequence>
<feature type="compositionally biased region" description="Low complexity" evidence="6">
    <location>
        <begin position="626"/>
        <end position="648"/>
    </location>
</feature>
<evidence type="ECO:0000256" key="4">
    <source>
        <dbReference type="ARBA" id="ARBA00022833"/>
    </source>
</evidence>
<reference evidence="8 9" key="2">
    <citation type="submission" date="2018-11" db="EMBL/GenBank/DDBJ databases">
        <authorList>
            <consortium name="Pathogen Informatics"/>
        </authorList>
    </citation>
    <scope>NUCLEOTIDE SEQUENCE [LARGE SCALE GENOMIC DNA]</scope>
    <source>
        <strain evidence="8 9">Egypt</strain>
    </source>
</reference>
<accession>A0A183APK7</accession>
<feature type="domain" description="C2H2-type" evidence="7">
    <location>
        <begin position="572"/>
        <end position="599"/>
    </location>
</feature>
<feature type="compositionally biased region" description="Polar residues" evidence="6">
    <location>
        <begin position="555"/>
        <end position="565"/>
    </location>
</feature>
<feature type="compositionally biased region" description="Low complexity" evidence="6">
    <location>
        <begin position="198"/>
        <end position="212"/>
    </location>
</feature>
<name>A0A183APK7_9TREM</name>
<evidence type="ECO:0000256" key="3">
    <source>
        <dbReference type="ARBA" id="ARBA00022771"/>
    </source>
</evidence>
<feature type="region of interest" description="Disordered" evidence="6">
    <location>
        <begin position="355"/>
        <end position="378"/>
    </location>
</feature>
<dbReference type="PROSITE" id="PS00028">
    <property type="entry name" value="ZINC_FINGER_C2H2_1"/>
    <property type="match status" value="2"/>
</dbReference>
<evidence type="ECO:0000313" key="9">
    <source>
        <dbReference type="Proteomes" id="UP000272942"/>
    </source>
</evidence>
<dbReference type="AlphaFoldDB" id="A0A183APK7"/>
<keyword evidence="1" id="KW-0479">Metal-binding</keyword>
<feature type="region of interest" description="Disordered" evidence="6">
    <location>
        <begin position="684"/>
        <end position="713"/>
    </location>
</feature>
<evidence type="ECO:0000313" key="10">
    <source>
        <dbReference type="WBParaSite" id="ECPE_0000892001-mRNA-1"/>
    </source>
</evidence>
<dbReference type="Proteomes" id="UP000272942">
    <property type="component" value="Unassembled WGS sequence"/>
</dbReference>
<feature type="region of interest" description="Disordered" evidence="6">
    <location>
        <begin position="800"/>
        <end position="829"/>
    </location>
</feature>
<gene>
    <name evidence="8" type="ORF">ECPE_LOCUS8891</name>
</gene>
<dbReference type="SUPFAM" id="SSF57667">
    <property type="entry name" value="beta-beta-alpha zinc fingers"/>
    <property type="match status" value="2"/>
</dbReference>
<feature type="domain" description="C2H2-type" evidence="7">
    <location>
        <begin position="1069"/>
        <end position="1097"/>
    </location>
</feature>
<feature type="region of interest" description="Disordered" evidence="6">
    <location>
        <begin position="619"/>
        <end position="650"/>
    </location>
</feature>
<keyword evidence="2" id="KW-0677">Repeat</keyword>
<dbReference type="SMART" id="SM00355">
    <property type="entry name" value="ZnF_C2H2"/>
    <property type="match status" value="7"/>
</dbReference>
<feature type="region of interest" description="Disordered" evidence="6">
    <location>
        <begin position="420"/>
        <end position="452"/>
    </location>
</feature>
<evidence type="ECO:0000313" key="8">
    <source>
        <dbReference type="EMBL" id="VDP84370.1"/>
    </source>
</evidence>
<reference evidence="10" key="1">
    <citation type="submission" date="2016-06" db="UniProtKB">
        <authorList>
            <consortium name="WormBaseParasite"/>
        </authorList>
    </citation>
    <scope>IDENTIFICATION</scope>
</reference>
<evidence type="ECO:0000256" key="6">
    <source>
        <dbReference type="SAM" id="MobiDB-lite"/>
    </source>
</evidence>
<evidence type="ECO:0000256" key="2">
    <source>
        <dbReference type="ARBA" id="ARBA00022737"/>
    </source>
</evidence>
<dbReference type="OrthoDB" id="8823111at2759"/>
<evidence type="ECO:0000256" key="5">
    <source>
        <dbReference type="PROSITE-ProRule" id="PRU00042"/>
    </source>
</evidence>
<feature type="compositionally biased region" description="Low complexity" evidence="6">
    <location>
        <begin position="933"/>
        <end position="946"/>
    </location>
</feature>
<keyword evidence="9" id="KW-1185">Reference proteome</keyword>
<proteinExistence type="predicted"/>
<feature type="region of interest" description="Disordered" evidence="6">
    <location>
        <begin position="462"/>
        <end position="481"/>
    </location>
</feature>
<feature type="compositionally biased region" description="Polar residues" evidence="6">
    <location>
        <begin position="464"/>
        <end position="477"/>
    </location>
</feature>
<dbReference type="PANTHER" id="PTHR24379:SF121">
    <property type="entry name" value="C2H2-TYPE DOMAIN-CONTAINING PROTEIN"/>
    <property type="match status" value="1"/>
</dbReference>
<feature type="region of interest" description="Disordered" evidence="6">
    <location>
        <begin position="511"/>
        <end position="565"/>
    </location>
</feature>
<dbReference type="InterPro" id="IPR013087">
    <property type="entry name" value="Znf_C2H2_type"/>
</dbReference>
<dbReference type="InterPro" id="IPR036236">
    <property type="entry name" value="Znf_C2H2_sf"/>
</dbReference>
<protein>
    <submittedName>
        <fullName evidence="10">C2H2-type domain-containing protein</fullName>
    </submittedName>
</protein>
<feature type="compositionally biased region" description="Polar residues" evidence="6">
    <location>
        <begin position="685"/>
        <end position="710"/>
    </location>
</feature>
<feature type="region of interest" description="Disordered" evidence="6">
    <location>
        <begin position="198"/>
        <end position="247"/>
    </location>
</feature>
<feature type="region of interest" description="Disordered" evidence="6">
    <location>
        <begin position="852"/>
        <end position="967"/>
    </location>
</feature>
<keyword evidence="3 5" id="KW-0863">Zinc-finger</keyword>
<dbReference type="EMBL" id="UZAN01046611">
    <property type="protein sequence ID" value="VDP84370.1"/>
    <property type="molecule type" value="Genomic_DNA"/>
</dbReference>
<dbReference type="PROSITE" id="PS50157">
    <property type="entry name" value="ZINC_FINGER_C2H2_2"/>
    <property type="match status" value="2"/>
</dbReference>
<evidence type="ECO:0000256" key="1">
    <source>
        <dbReference type="ARBA" id="ARBA00022723"/>
    </source>
</evidence>
<dbReference type="PANTHER" id="PTHR24379">
    <property type="entry name" value="KRAB AND ZINC FINGER DOMAIN-CONTAINING"/>
    <property type="match status" value="1"/>
</dbReference>
<dbReference type="WBParaSite" id="ECPE_0000892001-mRNA-1">
    <property type="protein sequence ID" value="ECPE_0000892001-mRNA-1"/>
    <property type="gene ID" value="ECPE_0000892001"/>
</dbReference>